<feature type="chain" id="PRO_5024377199" evidence="9">
    <location>
        <begin position="25"/>
        <end position="78"/>
    </location>
</feature>
<gene>
    <name evidence="10" type="ORF">FH972_000119</name>
</gene>
<accession>A0A5N6Q7V6</accession>
<dbReference type="GO" id="GO:0005179">
    <property type="term" value="F:hormone activity"/>
    <property type="evidence" value="ECO:0007669"/>
    <property type="project" value="UniProtKB-KW"/>
</dbReference>
<keyword evidence="3" id="KW-0964">Secreted</keyword>
<evidence type="ECO:0000256" key="8">
    <source>
        <dbReference type="SAM" id="MobiDB-lite"/>
    </source>
</evidence>
<evidence type="ECO:0000256" key="6">
    <source>
        <dbReference type="ARBA" id="ARBA00023157"/>
    </source>
</evidence>
<keyword evidence="11" id="KW-1185">Reference proteome</keyword>
<dbReference type="InterPro" id="IPR008801">
    <property type="entry name" value="RALF"/>
</dbReference>
<evidence type="ECO:0000256" key="3">
    <source>
        <dbReference type="ARBA" id="ARBA00022525"/>
    </source>
</evidence>
<feature type="signal peptide" evidence="9">
    <location>
        <begin position="1"/>
        <end position="24"/>
    </location>
</feature>
<dbReference type="GO" id="GO:0040008">
    <property type="term" value="P:regulation of growth"/>
    <property type="evidence" value="ECO:0007669"/>
    <property type="project" value="UniProtKB-ARBA"/>
</dbReference>
<evidence type="ECO:0000256" key="7">
    <source>
        <dbReference type="ARBA" id="ARBA00037228"/>
    </source>
</evidence>
<comment type="similarity">
    <text evidence="2">Belongs to the plant rapid alkalinization factor (RALF) family.</text>
</comment>
<name>A0A5N6Q7V6_9ROSI</name>
<dbReference type="PANTHER" id="PTHR34270:SF3">
    <property type="entry name" value="PROTEIN RALF-LIKE 16-RELATED"/>
    <property type="match status" value="1"/>
</dbReference>
<dbReference type="EMBL" id="CM017321">
    <property type="protein sequence ID" value="KAE7995305.1"/>
    <property type="molecule type" value="Genomic_DNA"/>
</dbReference>
<evidence type="ECO:0000256" key="9">
    <source>
        <dbReference type="SAM" id="SignalP"/>
    </source>
</evidence>
<evidence type="ECO:0000256" key="1">
    <source>
        <dbReference type="ARBA" id="ARBA00004613"/>
    </source>
</evidence>
<evidence type="ECO:0000256" key="2">
    <source>
        <dbReference type="ARBA" id="ARBA00009178"/>
    </source>
</evidence>
<proteinExistence type="inferred from homology"/>
<evidence type="ECO:0000313" key="11">
    <source>
        <dbReference type="Proteomes" id="UP000327013"/>
    </source>
</evidence>
<comment type="subcellular location">
    <subcellularLocation>
        <location evidence="1">Secreted</location>
    </subcellularLocation>
</comment>
<evidence type="ECO:0000256" key="5">
    <source>
        <dbReference type="ARBA" id="ARBA00022729"/>
    </source>
</evidence>
<evidence type="ECO:0000256" key="4">
    <source>
        <dbReference type="ARBA" id="ARBA00022702"/>
    </source>
</evidence>
<dbReference type="Pfam" id="PF05498">
    <property type="entry name" value="RALF"/>
    <property type="match status" value="1"/>
</dbReference>
<dbReference type="PANTHER" id="PTHR34270">
    <property type="entry name" value="PROTEIN RALF-LIKE 15-RELATED"/>
    <property type="match status" value="1"/>
</dbReference>
<sequence length="78" mass="8163">MATSKALVICLVALLVCSVAFVEGDEGDEGDEGIGYDPIRRSGGFHCRGKCLPPPANPYGRGCEKGERCRGAPPPSMP</sequence>
<reference evidence="10 11" key="1">
    <citation type="submission" date="2019-06" db="EMBL/GenBank/DDBJ databases">
        <title>A chromosomal-level reference genome of Carpinus fangiana (Coryloideae, Betulaceae).</title>
        <authorList>
            <person name="Yang X."/>
            <person name="Wang Z."/>
            <person name="Zhang L."/>
            <person name="Hao G."/>
            <person name="Liu J."/>
            <person name="Yang Y."/>
        </authorList>
    </citation>
    <scope>NUCLEOTIDE SEQUENCE [LARGE SCALE GENOMIC DNA]</scope>
    <source>
        <strain evidence="10">Cfa_2016G</strain>
        <tissue evidence="10">Leaf</tissue>
    </source>
</reference>
<keyword evidence="5 9" id="KW-0732">Signal</keyword>
<organism evidence="10 11">
    <name type="scientific">Carpinus fangiana</name>
    <dbReference type="NCBI Taxonomy" id="176857"/>
    <lineage>
        <taxon>Eukaryota</taxon>
        <taxon>Viridiplantae</taxon>
        <taxon>Streptophyta</taxon>
        <taxon>Embryophyta</taxon>
        <taxon>Tracheophyta</taxon>
        <taxon>Spermatophyta</taxon>
        <taxon>Magnoliopsida</taxon>
        <taxon>eudicotyledons</taxon>
        <taxon>Gunneridae</taxon>
        <taxon>Pentapetalae</taxon>
        <taxon>rosids</taxon>
        <taxon>fabids</taxon>
        <taxon>Fagales</taxon>
        <taxon>Betulaceae</taxon>
        <taxon>Carpinus</taxon>
    </lineage>
</organism>
<dbReference type="GO" id="GO:0005576">
    <property type="term" value="C:extracellular region"/>
    <property type="evidence" value="ECO:0007669"/>
    <property type="project" value="UniProtKB-SubCell"/>
</dbReference>
<keyword evidence="4" id="KW-0372">Hormone</keyword>
<feature type="region of interest" description="Disordered" evidence="8">
    <location>
        <begin position="55"/>
        <end position="78"/>
    </location>
</feature>
<comment type="function">
    <text evidence="7">Cell signaling peptide that may regulate plant stress, growth, and development. Mediates a rapid alkalinization of extracellular space by mediating a transient increase in the cytoplasmic Ca(2+) concentration leading to a calcium-dependent signaling events through a cell surface receptor and a concomitant activation of some intracellular mitogen-activated protein kinases.</text>
</comment>
<keyword evidence="6" id="KW-1015">Disulfide bond</keyword>
<dbReference type="AlphaFoldDB" id="A0A5N6Q7V6"/>
<evidence type="ECO:0000313" key="10">
    <source>
        <dbReference type="EMBL" id="KAE7995305.1"/>
    </source>
</evidence>
<protein>
    <submittedName>
        <fullName evidence="10">Uncharacterized protein</fullName>
    </submittedName>
</protein>
<dbReference type="Proteomes" id="UP000327013">
    <property type="component" value="Chromosome 1"/>
</dbReference>